<evidence type="ECO:0000313" key="4">
    <source>
        <dbReference type="Proteomes" id="UP000019249"/>
    </source>
</evidence>
<dbReference type="Gene3D" id="3.30.360.10">
    <property type="entry name" value="Dihydrodipicolinate Reductase, domain 2"/>
    <property type="match status" value="1"/>
</dbReference>
<dbReference type="RefSeq" id="WP_036096730.1">
    <property type="nucleotide sequence ID" value="NZ_AODF01000008.1"/>
</dbReference>
<dbReference type="PANTHER" id="PTHR43708">
    <property type="entry name" value="CONSERVED EXPRESSED OXIDOREDUCTASE (EUROFUNG)"/>
    <property type="match status" value="1"/>
</dbReference>
<dbReference type="SUPFAM" id="SSF55347">
    <property type="entry name" value="Glyceraldehyde-3-phosphate dehydrogenase-like, C-terminal domain"/>
    <property type="match status" value="1"/>
</dbReference>
<gene>
    <name evidence="3" type="ORF">MFLO_05300</name>
</gene>
<evidence type="ECO:0000259" key="1">
    <source>
        <dbReference type="Pfam" id="PF01408"/>
    </source>
</evidence>
<dbReference type="PANTHER" id="PTHR43708:SF4">
    <property type="entry name" value="OXIDOREDUCTASE YCEM-RELATED"/>
    <property type="match status" value="1"/>
</dbReference>
<dbReference type="Proteomes" id="UP000019249">
    <property type="component" value="Unassembled WGS sequence"/>
</dbReference>
<keyword evidence="4" id="KW-1185">Reference proteome</keyword>
<accession>A0ABP3B212</accession>
<dbReference type="InterPro" id="IPR036291">
    <property type="entry name" value="NAD(P)-bd_dom_sf"/>
</dbReference>
<dbReference type="EMBL" id="AODF01000008">
    <property type="protein sequence ID" value="EUJ33003.1"/>
    <property type="molecule type" value="Genomic_DNA"/>
</dbReference>
<proteinExistence type="predicted"/>
<evidence type="ECO:0000313" key="3">
    <source>
        <dbReference type="EMBL" id="EUJ33003.1"/>
    </source>
</evidence>
<dbReference type="Pfam" id="PF21378">
    <property type="entry name" value="YceM-like_C"/>
    <property type="match status" value="1"/>
</dbReference>
<dbReference type="Pfam" id="PF01408">
    <property type="entry name" value="GFO_IDH_MocA"/>
    <property type="match status" value="1"/>
</dbReference>
<evidence type="ECO:0000259" key="2">
    <source>
        <dbReference type="Pfam" id="PF21378"/>
    </source>
</evidence>
<sequence length="300" mass="33759">MKLKVAVIGLGGIAQKAYLPVFAELENVEVHLYTRDMTKLKNLSEKYRFHYLHQSIDSVISAGVQAAFVHSSTASHAEIVRQLIENRIAVYVDKPISDKIAEARELTELAKAKQVPLMTGFNRRFAPVYQELKQLSDANMVVMQKNRANSVGAAETFIYDDFIHVVDTVRFLLDGNIERFEVYPLFQGEELASLTVQFVSDGRVATAIMNRDSGVAEEKLEVFTPAGKWTALDLQELEVKTGTSLRKERFGDWEKTLYKRGFVQIVTAFLASVAENRAMPISAEDALETHELCEKILRAL</sequence>
<feature type="domain" description="Gfo/Idh/MocA-like oxidoreductase N-terminal" evidence="1">
    <location>
        <begin position="3"/>
        <end position="121"/>
    </location>
</feature>
<dbReference type="InterPro" id="IPR051317">
    <property type="entry name" value="Gfo/Idh/MocA_oxidoreduct"/>
</dbReference>
<protein>
    <submittedName>
        <fullName evidence="3">Oxidoreductase</fullName>
    </submittedName>
</protein>
<dbReference type="InterPro" id="IPR048477">
    <property type="entry name" value="YceM-like_C"/>
</dbReference>
<dbReference type="SUPFAM" id="SSF51735">
    <property type="entry name" value="NAD(P)-binding Rossmann-fold domains"/>
    <property type="match status" value="1"/>
</dbReference>
<name>A0ABP3B212_9LIST</name>
<reference evidence="3 4" key="1">
    <citation type="journal article" date="2014" name="Int. J. Syst. Evol. Microbiol.">
        <title>Listeria floridensis sp. nov., Listeria aquatica sp. nov., Listeria cornellensis sp. nov., Listeria riparia sp. nov. and Listeria grandensis sp. nov., from agricultural and natural environments.</title>
        <authorList>
            <person name="den Bakker H.C."/>
            <person name="Warchocki S."/>
            <person name="Wright E.M."/>
            <person name="Allred A.F."/>
            <person name="Ahlstrom C."/>
            <person name="Manuel C.S."/>
            <person name="Stasiewicz M.J."/>
            <person name="Burrell A."/>
            <person name="Roof S."/>
            <person name="Strawn L."/>
            <person name="Fortes E.D."/>
            <person name="Nightingale K.K."/>
            <person name="Kephart D."/>
            <person name="Wiedmann M."/>
        </authorList>
    </citation>
    <scope>NUCLEOTIDE SEQUENCE [LARGE SCALE GENOMIC DNA]</scope>
    <source>
        <strain evidence="3 4">FSL S10-1187</strain>
    </source>
</reference>
<organism evidence="3 4">
    <name type="scientific">Listeria floridensis FSL S10-1187</name>
    <dbReference type="NCBI Taxonomy" id="1265817"/>
    <lineage>
        <taxon>Bacteria</taxon>
        <taxon>Bacillati</taxon>
        <taxon>Bacillota</taxon>
        <taxon>Bacilli</taxon>
        <taxon>Bacillales</taxon>
        <taxon>Listeriaceae</taxon>
        <taxon>Listeria</taxon>
    </lineage>
</organism>
<dbReference type="Gene3D" id="3.40.50.720">
    <property type="entry name" value="NAD(P)-binding Rossmann-like Domain"/>
    <property type="match status" value="1"/>
</dbReference>
<feature type="domain" description="YceM-like C-terminal" evidence="2">
    <location>
        <begin position="127"/>
        <end position="240"/>
    </location>
</feature>
<comment type="caution">
    <text evidence="3">The sequence shown here is derived from an EMBL/GenBank/DDBJ whole genome shotgun (WGS) entry which is preliminary data.</text>
</comment>
<dbReference type="InterPro" id="IPR000683">
    <property type="entry name" value="Gfo/Idh/MocA-like_OxRdtase_N"/>
</dbReference>